<evidence type="ECO:0000256" key="2">
    <source>
        <dbReference type="ARBA" id="ARBA00005300"/>
    </source>
</evidence>
<dbReference type="SUPFAM" id="SSF53098">
    <property type="entry name" value="Ribonuclease H-like"/>
    <property type="match status" value="1"/>
</dbReference>
<protein>
    <recommendedName>
        <fullName evidence="3">ribonuclease H</fullName>
        <ecNumber evidence="3">3.1.26.4</ecNumber>
    </recommendedName>
</protein>
<dbReference type="Gene3D" id="3.30.420.10">
    <property type="entry name" value="Ribonuclease H-like superfamily/Ribonuclease H"/>
    <property type="match status" value="1"/>
</dbReference>
<gene>
    <name evidence="9" type="ORF">UF10_03945</name>
</gene>
<evidence type="ECO:0000259" key="8">
    <source>
        <dbReference type="PROSITE" id="PS50879"/>
    </source>
</evidence>
<dbReference type="GO" id="GO:0003676">
    <property type="term" value="F:nucleic acid binding"/>
    <property type="evidence" value="ECO:0007669"/>
    <property type="project" value="InterPro"/>
</dbReference>
<keyword evidence="10" id="KW-1185">Reference proteome</keyword>
<sequence length="217" mass="24860">MSKQKYYVVKNGKINGIFLNWDDCKKMIHGHKNALYKSFFDPHEAIDYLISNNSTILKEENSSSDEKLNIKENANTDSLDLIEAYVDGSFDVSSQSYGSGGVLLKDGKIIETFSKKGSNKENVSMRNVAGEIEAAMIAMQYCYDNNYKNLRIYFDYNGIEKWCTGDWKANKIGTKKYKEFCDEMKKKVNISFQKVKAHSGVEYNELADKLAKESIFY</sequence>
<comment type="caution">
    <text evidence="9">The sequence shown here is derived from an EMBL/GenBank/DDBJ whole genome shotgun (WGS) entry which is preliminary data.</text>
</comment>
<dbReference type="GO" id="GO:0004523">
    <property type="term" value="F:RNA-DNA hybrid ribonuclease activity"/>
    <property type="evidence" value="ECO:0007669"/>
    <property type="project" value="UniProtKB-EC"/>
</dbReference>
<dbReference type="GO" id="GO:0043137">
    <property type="term" value="P:DNA replication, removal of RNA primer"/>
    <property type="evidence" value="ECO:0007669"/>
    <property type="project" value="TreeGrafter"/>
</dbReference>
<evidence type="ECO:0000313" key="9">
    <source>
        <dbReference type="EMBL" id="PSJ31782.1"/>
    </source>
</evidence>
<evidence type="ECO:0000256" key="1">
    <source>
        <dbReference type="ARBA" id="ARBA00000077"/>
    </source>
</evidence>
<dbReference type="PANTHER" id="PTHR10642:SF26">
    <property type="entry name" value="RIBONUCLEASE H1"/>
    <property type="match status" value="1"/>
</dbReference>
<dbReference type="InterPro" id="IPR012337">
    <property type="entry name" value="RNaseH-like_sf"/>
</dbReference>
<keyword evidence="4" id="KW-0540">Nuclease</keyword>
<evidence type="ECO:0000256" key="6">
    <source>
        <dbReference type="ARBA" id="ARBA00022759"/>
    </source>
</evidence>
<dbReference type="InterPro" id="IPR037056">
    <property type="entry name" value="RNase_H1_N_sf"/>
</dbReference>
<name>A0A2P7Q1E4_9FIRM</name>
<evidence type="ECO:0000256" key="7">
    <source>
        <dbReference type="ARBA" id="ARBA00022801"/>
    </source>
</evidence>
<organism evidence="9 10">
    <name type="scientific">Peptostreptococcus russellii</name>
    <dbReference type="NCBI Taxonomy" id="215200"/>
    <lineage>
        <taxon>Bacteria</taxon>
        <taxon>Bacillati</taxon>
        <taxon>Bacillota</taxon>
        <taxon>Clostridia</taxon>
        <taxon>Peptostreptococcales</taxon>
        <taxon>Peptostreptococcaceae</taxon>
        <taxon>Peptostreptococcus</taxon>
    </lineage>
</organism>
<proteinExistence type="inferred from homology"/>
<evidence type="ECO:0000256" key="5">
    <source>
        <dbReference type="ARBA" id="ARBA00022723"/>
    </source>
</evidence>
<dbReference type="InterPro" id="IPR011320">
    <property type="entry name" value="RNase_H1_N"/>
</dbReference>
<dbReference type="InterPro" id="IPR036397">
    <property type="entry name" value="RNaseH_sf"/>
</dbReference>
<dbReference type="AlphaFoldDB" id="A0A2P7Q1E4"/>
<evidence type="ECO:0000313" key="10">
    <source>
        <dbReference type="Proteomes" id="UP000241434"/>
    </source>
</evidence>
<dbReference type="PANTHER" id="PTHR10642">
    <property type="entry name" value="RIBONUCLEASE H1"/>
    <property type="match status" value="1"/>
</dbReference>
<keyword evidence="5" id="KW-0479">Metal-binding</keyword>
<feature type="domain" description="RNase H type-1" evidence="8">
    <location>
        <begin position="78"/>
        <end position="216"/>
    </location>
</feature>
<keyword evidence="7" id="KW-0378">Hydrolase</keyword>
<dbReference type="CDD" id="cd09277">
    <property type="entry name" value="RNase_HI_bacteria_like"/>
    <property type="match status" value="1"/>
</dbReference>
<dbReference type="SUPFAM" id="SSF55658">
    <property type="entry name" value="L9 N-domain-like"/>
    <property type="match status" value="1"/>
</dbReference>
<dbReference type="PROSITE" id="PS50879">
    <property type="entry name" value="RNASE_H_1"/>
    <property type="match status" value="1"/>
</dbReference>
<comment type="catalytic activity">
    <reaction evidence="1">
        <text>Endonucleolytic cleavage to 5'-phosphomonoester.</text>
        <dbReference type="EC" id="3.1.26.4"/>
    </reaction>
</comment>
<dbReference type="InterPro" id="IPR009027">
    <property type="entry name" value="Ribosomal_bL9/RNase_H1_N"/>
</dbReference>
<evidence type="ECO:0000256" key="3">
    <source>
        <dbReference type="ARBA" id="ARBA00012180"/>
    </source>
</evidence>
<dbReference type="EMBL" id="JYGE01000003">
    <property type="protein sequence ID" value="PSJ31782.1"/>
    <property type="molecule type" value="Genomic_DNA"/>
</dbReference>
<dbReference type="RefSeq" id="WP_170062443.1">
    <property type="nucleotide sequence ID" value="NZ_JBGGGQ010000001.1"/>
</dbReference>
<dbReference type="Pfam" id="PF01693">
    <property type="entry name" value="Cauli_VI"/>
    <property type="match status" value="1"/>
</dbReference>
<dbReference type="Proteomes" id="UP000241434">
    <property type="component" value="Unassembled WGS sequence"/>
</dbReference>
<dbReference type="GO" id="GO:0046872">
    <property type="term" value="F:metal ion binding"/>
    <property type="evidence" value="ECO:0007669"/>
    <property type="project" value="UniProtKB-KW"/>
</dbReference>
<dbReference type="InterPro" id="IPR002156">
    <property type="entry name" value="RNaseH_domain"/>
</dbReference>
<dbReference type="Gene3D" id="3.40.970.10">
    <property type="entry name" value="Ribonuclease H1, N-terminal domain"/>
    <property type="match status" value="1"/>
</dbReference>
<dbReference type="EC" id="3.1.26.4" evidence="3"/>
<comment type="similarity">
    <text evidence="2">Belongs to the RNase H family.</text>
</comment>
<accession>A0A2P7Q1E4</accession>
<dbReference type="Pfam" id="PF00075">
    <property type="entry name" value="RNase_H"/>
    <property type="match status" value="1"/>
</dbReference>
<keyword evidence="6" id="KW-0255">Endonuclease</keyword>
<evidence type="ECO:0000256" key="4">
    <source>
        <dbReference type="ARBA" id="ARBA00022722"/>
    </source>
</evidence>
<reference evidence="9" key="1">
    <citation type="thesis" date="2015" institute="Rutgers" country="The State University of New Jersey, 14 College Farm Rd., New Brunswick, NJ, USA">
        <title>Ammonia toxicity in bacteria and its implications for treatment of and resource recovery from highly nitrogenous organic wastes.</title>
        <authorList>
            <person name="Luther A.K."/>
        </authorList>
    </citation>
    <scope>NUCLEOTIDE SEQUENCE</scope>
    <source>
        <strain evidence="9">RT-10B</strain>
    </source>
</reference>
<dbReference type="InterPro" id="IPR050092">
    <property type="entry name" value="RNase_H"/>
</dbReference>